<keyword evidence="2 8" id="KW-0813">Transport</keyword>
<dbReference type="InterPro" id="IPR003960">
    <property type="entry name" value="ATPase_AAA_CS"/>
</dbReference>
<evidence type="ECO:0000256" key="6">
    <source>
        <dbReference type="ARBA" id="ARBA00056429"/>
    </source>
</evidence>
<gene>
    <name evidence="10" type="ORF">SLOPH_1607</name>
</gene>
<dbReference type="FunFam" id="3.40.50.300:FF:000154">
    <property type="entry name" value="Vesicle-fusing ATPase 1"/>
    <property type="match status" value="1"/>
</dbReference>
<accession>S7W8P9</accession>
<keyword evidence="8" id="KW-0963">Cytoplasm</keyword>
<evidence type="ECO:0000256" key="4">
    <source>
        <dbReference type="ARBA" id="ARBA00022840"/>
    </source>
</evidence>
<dbReference type="GO" id="GO:0000045">
    <property type="term" value="P:autophagosome assembly"/>
    <property type="evidence" value="ECO:0007669"/>
    <property type="project" value="EnsemblFungi"/>
</dbReference>
<dbReference type="InParanoid" id="S7W8P9"/>
<sequence>MKLAVQQLNNLSLALINKVYVHPSHGLSAYVLLDKKYLFLQQDNIEVGTNQIWLNRSQREFMSKMIGKDGSSMDIMLGKSISDYSVEIESYNGTIPIISTIKLIVTLHNKKNKKSFGRDDIVQHFKKIHNNFPFNKNQQFACVTKDEVTLKMEVMELLVENGMNYGILTDKTNVFLESGCPELDFEGKTEENPFLKMHLNFEDLGIGGLKKEFHTMFRRAFVQRTFDPEIIKKTGIDHVKGIILFGPPGTGKTLIARQIGTLLNAKPPKIVNGPEILNKYIGESEKNIRELFAEAEKDQKTKKERSPLHIIIFDEIDAICKSRGSTTTGVGDQVVNQLLTKMDGVESLNNILVIGMTNRLDLIDSALLRPGRFELHIEVPLPDEEARTEIFNIHTAGLVKSEYLEDKVKLKDLAALSKNYTGAEITAVVKSAVSYALERNVNEKDGNGKFVGNDNILVTMEDFNLALNDVKPAFGIDENDFSTYKKVYYEIPMVINSLENGKKITEKLIKTNLYNTSSILLHGPVGTGKTTVAVRLALNSNFPFIKIISPKNLVGLNDYERVNYIKNIFMDAYKSELSCIILDEIESLVDYVAIGPRFSNSVLQAIKIFVKRQERNKMLVLGTTSNINFLKNADITDSFTNSMQLDNLSYTDYEILCRQNNSFEKIEFNGNISMRDILMMLENPIESNE</sequence>
<dbReference type="GO" id="GO:0006888">
    <property type="term" value="P:endoplasmic reticulum to Golgi vesicle-mediated transport"/>
    <property type="evidence" value="ECO:0007669"/>
    <property type="project" value="EnsemblFungi"/>
</dbReference>
<keyword evidence="8" id="KW-0931">ER-Golgi transport</keyword>
<dbReference type="FunFam" id="3.40.50.300:FF:000166">
    <property type="entry name" value="vesicle-fusing ATPase isoform X1"/>
    <property type="match status" value="1"/>
</dbReference>
<evidence type="ECO:0000313" key="10">
    <source>
        <dbReference type="EMBL" id="EPR79250.1"/>
    </source>
</evidence>
<evidence type="ECO:0000256" key="3">
    <source>
        <dbReference type="ARBA" id="ARBA00022741"/>
    </source>
</evidence>
<evidence type="ECO:0000259" key="9">
    <source>
        <dbReference type="SMART" id="SM00382"/>
    </source>
</evidence>
<dbReference type="InterPro" id="IPR041569">
    <property type="entry name" value="AAA_lid_3"/>
</dbReference>
<dbReference type="GO" id="GO:0043001">
    <property type="term" value="P:Golgi to plasma membrane protein transport"/>
    <property type="evidence" value="ECO:0007669"/>
    <property type="project" value="EnsemblFungi"/>
</dbReference>
<proteinExistence type="inferred from homology"/>
<evidence type="ECO:0000256" key="7">
    <source>
        <dbReference type="RuleBase" id="RU003651"/>
    </source>
</evidence>
<dbReference type="Gene3D" id="1.10.8.60">
    <property type="match status" value="1"/>
</dbReference>
<dbReference type="GO" id="GO:0070300">
    <property type="term" value="F:phosphatidic acid binding"/>
    <property type="evidence" value="ECO:0007669"/>
    <property type="project" value="EnsemblFungi"/>
</dbReference>
<keyword evidence="8" id="KW-0378">Hydrolase</keyword>
<feature type="domain" description="AAA+ ATPase" evidence="9">
    <location>
        <begin position="238"/>
        <end position="383"/>
    </location>
</feature>
<dbReference type="Pfam" id="PF17862">
    <property type="entry name" value="AAA_lid_3"/>
    <property type="match status" value="1"/>
</dbReference>
<organism evidence="10 11">
    <name type="scientific">Spraguea lophii (strain 42_110)</name>
    <name type="common">Microsporidian parasite</name>
    <dbReference type="NCBI Taxonomy" id="1358809"/>
    <lineage>
        <taxon>Eukaryota</taxon>
        <taxon>Fungi</taxon>
        <taxon>Fungi incertae sedis</taxon>
        <taxon>Microsporidia</taxon>
        <taxon>Spragueidae</taxon>
        <taxon>Spraguea</taxon>
    </lineage>
</organism>
<comment type="function">
    <text evidence="6 8">Required for vesicle-mediated transport. Catalyzes the fusion of transport vesicles within the Golgi cisternae. Is also required for transport from the endoplasmic reticulum to the Golgi stack. Seems to function as a fusion protein required for the delivery of cargo proteins to all compartments of the Golgi stack independent of vesicle origin.</text>
</comment>
<dbReference type="PANTHER" id="PTHR23078:SF3">
    <property type="entry name" value="VESICLE-FUSING ATPASE"/>
    <property type="match status" value="1"/>
</dbReference>
<reference evidence="11" key="1">
    <citation type="journal article" date="2013" name="PLoS Genet.">
        <title>The genome of Spraguea lophii and the basis of host-microsporidian interactions.</title>
        <authorList>
            <person name="Campbell S.E."/>
            <person name="Williams T.A."/>
            <person name="Yousuf A."/>
            <person name="Soanes D.M."/>
            <person name="Paszkiewicz K.H."/>
            <person name="Williams B.A.P."/>
        </authorList>
    </citation>
    <scope>NUCLEOTIDE SEQUENCE [LARGE SCALE GENOMIC DNA]</scope>
    <source>
        <strain evidence="11">42_110</strain>
    </source>
</reference>
<evidence type="ECO:0000256" key="8">
    <source>
        <dbReference type="RuleBase" id="RU367045"/>
    </source>
</evidence>
<dbReference type="Gene3D" id="2.40.40.20">
    <property type="match status" value="1"/>
</dbReference>
<protein>
    <recommendedName>
        <fullName evidence="8">Vesicular-fusion protein SEC18</fullName>
    </recommendedName>
</protein>
<evidence type="ECO:0000256" key="2">
    <source>
        <dbReference type="ARBA" id="ARBA00022448"/>
    </source>
</evidence>
<dbReference type="AlphaFoldDB" id="S7W8P9"/>
<evidence type="ECO:0000256" key="5">
    <source>
        <dbReference type="ARBA" id="ARBA00022927"/>
    </source>
</evidence>
<dbReference type="InterPro" id="IPR029067">
    <property type="entry name" value="CDC48_domain_2-like_sf"/>
</dbReference>
<dbReference type="InterPro" id="IPR003593">
    <property type="entry name" value="AAA+_ATPase"/>
</dbReference>
<dbReference type="GO" id="GO:0005795">
    <property type="term" value="C:Golgi stack"/>
    <property type="evidence" value="ECO:0007669"/>
    <property type="project" value="TreeGrafter"/>
</dbReference>
<dbReference type="SMART" id="SM00382">
    <property type="entry name" value="AAA"/>
    <property type="match status" value="2"/>
</dbReference>
<evidence type="ECO:0000256" key="1">
    <source>
        <dbReference type="ARBA" id="ARBA00006914"/>
    </source>
</evidence>
<dbReference type="Gene3D" id="3.40.50.300">
    <property type="entry name" value="P-loop containing nucleotide triphosphate hydrolases"/>
    <property type="match status" value="2"/>
</dbReference>
<dbReference type="GO" id="GO:0048280">
    <property type="term" value="P:vesicle fusion with Golgi apparatus"/>
    <property type="evidence" value="ECO:0007669"/>
    <property type="project" value="EnsemblFungi"/>
</dbReference>
<dbReference type="GO" id="GO:0042144">
    <property type="term" value="P:vacuole fusion, non-autophagic"/>
    <property type="evidence" value="ECO:0007669"/>
    <property type="project" value="EnsemblFungi"/>
</dbReference>
<dbReference type="GO" id="GO:0035494">
    <property type="term" value="P:SNARE complex disassembly"/>
    <property type="evidence" value="ECO:0007669"/>
    <property type="project" value="EnsemblFungi"/>
</dbReference>
<dbReference type="Proteomes" id="UP000014978">
    <property type="component" value="Unassembled WGS sequence"/>
</dbReference>
<comment type="subcellular location">
    <subcellularLocation>
        <location evidence="8">Cytoplasm</location>
    </subcellularLocation>
</comment>
<dbReference type="PANTHER" id="PTHR23078">
    <property type="entry name" value="VESICULAR-FUSION PROTEIN NSF"/>
    <property type="match status" value="1"/>
</dbReference>
<dbReference type="GO" id="GO:0000149">
    <property type="term" value="F:SNARE binding"/>
    <property type="evidence" value="ECO:0007669"/>
    <property type="project" value="EnsemblFungi"/>
</dbReference>
<keyword evidence="3 7" id="KW-0547">Nucleotide-binding</keyword>
<dbReference type="OMA" id="QFEQHVT"/>
<keyword evidence="5 8" id="KW-0653">Protein transport</keyword>
<dbReference type="FunCoup" id="S7W8P9">
    <property type="interactions" value="173"/>
</dbReference>
<dbReference type="PROSITE" id="PS00674">
    <property type="entry name" value="AAA"/>
    <property type="match status" value="1"/>
</dbReference>
<dbReference type="GO" id="GO:0016887">
    <property type="term" value="F:ATP hydrolysis activity"/>
    <property type="evidence" value="ECO:0007669"/>
    <property type="project" value="EnsemblFungi"/>
</dbReference>
<dbReference type="SUPFAM" id="SSF54585">
    <property type="entry name" value="Cdc48 domain 2-like"/>
    <property type="match status" value="1"/>
</dbReference>
<name>S7W8P9_SPRLO</name>
<dbReference type="CDD" id="cd00009">
    <property type="entry name" value="AAA"/>
    <property type="match status" value="1"/>
</dbReference>
<keyword evidence="4 7" id="KW-0067">ATP-binding</keyword>
<comment type="similarity">
    <text evidence="1 7">Belongs to the AAA ATPase family.</text>
</comment>
<dbReference type="OrthoDB" id="9982946at2759"/>
<dbReference type="EMBL" id="ATCN01000329">
    <property type="protein sequence ID" value="EPR79250.1"/>
    <property type="molecule type" value="Genomic_DNA"/>
</dbReference>
<dbReference type="Pfam" id="PF00004">
    <property type="entry name" value="AAA"/>
    <property type="match status" value="2"/>
</dbReference>
<dbReference type="GO" id="GO:0005524">
    <property type="term" value="F:ATP binding"/>
    <property type="evidence" value="ECO:0007669"/>
    <property type="project" value="UniProtKB-UniRule"/>
</dbReference>
<dbReference type="InterPro" id="IPR003959">
    <property type="entry name" value="ATPase_AAA_core"/>
</dbReference>
<dbReference type="GO" id="GO:0048219">
    <property type="term" value="P:inter-Golgi cisterna vesicle-mediated transport"/>
    <property type="evidence" value="ECO:0007669"/>
    <property type="project" value="EnsemblFungi"/>
</dbReference>
<dbReference type="InterPro" id="IPR039812">
    <property type="entry name" value="Vesicle-fus_ATPase"/>
</dbReference>
<dbReference type="InterPro" id="IPR027417">
    <property type="entry name" value="P-loop_NTPase"/>
</dbReference>
<evidence type="ECO:0000313" key="11">
    <source>
        <dbReference type="Proteomes" id="UP000014978"/>
    </source>
</evidence>
<dbReference type="HOGENOM" id="CLU_008037_2_0_1"/>
<dbReference type="FunFam" id="1.10.8.60:FF:000115">
    <property type="entry name" value="N-ethylmaleimide-sensitive fusion protein, putative"/>
    <property type="match status" value="1"/>
</dbReference>
<dbReference type="VEuPathDB" id="MicrosporidiaDB:SLOPH_1607"/>
<keyword evidence="11" id="KW-1185">Reference proteome</keyword>
<comment type="caution">
    <text evidence="10">The sequence shown here is derived from an EMBL/GenBank/DDBJ whole genome shotgun (WGS) entry which is preliminary data.</text>
</comment>
<feature type="domain" description="AAA+ ATPase" evidence="9">
    <location>
        <begin position="515"/>
        <end position="649"/>
    </location>
</feature>
<dbReference type="STRING" id="1358809.S7W8P9"/>
<dbReference type="SUPFAM" id="SSF52540">
    <property type="entry name" value="P-loop containing nucleoside triphosphate hydrolases"/>
    <property type="match status" value="2"/>
</dbReference>